<dbReference type="Proteomes" id="UP000321805">
    <property type="component" value="Chromosome"/>
</dbReference>
<evidence type="ECO:0000256" key="1">
    <source>
        <dbReference type="SAM" id="MobiDB-lite"/>
    </source>
</evidence>
<dbReference type="EMBL" id="CP042430">
    <property type="protein sequence ID" value="QEC50147.1"/>
    <property type="molecule type" value="Genomic_DNA"/>
</dbReference>
<keyword evidence="2" id="KW-0732">Signal</keyword>
<dbReference type="Gene3D" id="2.50.20.20">
    <property type="match status" value="1"/>
</dbReference>
<organism evidence="3 4">
    <name type="scientific">Baekduia soli</name>
    <dbReference type="NCBI Taxonomy" id="496014"/>
    <lineage>
        <taxon>Bacteria</taxon>
        <taxon>Bacillati</taxon>
        <taxon>Actinomycetota</taxon>
        <taxon>Thermoleophilia</taxon>
        <taxon>Solirubrobacterales</taxon>
        <taxon>Baekduiaceae</taxon>
        <taxon>Baekduia</taxon>
    </lineage>
</organism>
<feature type="region of interest" description="Disordered" evidence="1">
    <location>
        <begin position="319"/>
        <end position="338"/>
    </location>
</feature>
<dbReference type="OrthoDB" id="5242452at2"/>
<sequence>MPRRLRLLAVLLAVAASATGVAACGGGGDNASGGGDAGAMLKATFGTAHPIRSGSVDAVLVADLQGLPSFSQPLNLHLSGPFQSNGGTTLPDFALELDLNGGTSPVTIGATFAHGVGYLTLEGQAFALGRDIDASFAEGYRRARADSASSAKAVPSLSALGVSPLTWLKAPRARGREDIAGTQTDHISAAVDVPRLLGDLNTLLGKARSVTQAGGAATGTSVPTRLTAAQRDAIARSVSAATVDVWTGTADRTLRKLSLDVRIAVPTDLQARAGGLRSGHIALQVTLAALNRPQAIRAPSGARSLGTLRAALGQVGLGSGASSATPGTATTPGTSTTPAAAQAGYARCLDQAGDDLAKVQRCGELLK</sequence>
<protein>
    <submittedName>
        <fullName evidence="3">Uncharacterized protein</fullName>
    </submittedName>
</protein>
<proteinExistence type="predicted"/>
<evidence type="ECO:0000313" key="4">
    <source>
        <dbReference type="Proteomes" id="UP000321805"/>
    </source>
</evidence>
<feature type="chain" id="PRO_5039475573" evidence="2">
    <location>
        <begin position="23"/>
        <end position="367"/>
    </location>
</feature>
<dbReference type="KEGG" id="bsol:FSW04_22935"/>
<accession>A0A5B8UAX2</accession>
<dbReference type="RefSeq" id="WP_146922510.1">
    <property type="nucleotide sequence ID" value="NZ_CP042430.1"/>
</dbReference>
<name>A0A5B8UAX2_9ACTN</name>
<dbReference type="PROSITE" id="PS51257">
    <property type="entry name" value="PROKAR_LIPOPROTEIN"/>
    <property type="match status" value="1"/>
</dbReference>
<dbReference type="AlphaFoldDB" id="A0A5B8UAX2"/>
<reference evidence="3 4" key="1">
    <citation type="journal article" date="2018" name="J. Microbiol.">
        <title>Baekduia soli gen. nov., sp. nov., a novel bacterium isolated from the soil of Baekdu Mountain and proposal of a novel family name, Baekduiaceae fam. nov.</title>
        <authorList>
            <person name="An D.S."/>
            <person name="Siddiqi M.Z."/>
            <person name="Kim K.H."/>
            <person name="Yu H.S."/>
            <person name="Im W.T."/>
        </authorList>
    </citation>
    <scope>NUCLEOTIDE SEQUENCE [LARGE SCALE GENOMIC DNA]</scope>
    <source>
        <strain evidence="3 4">BR7-21</strain>
    </source>
</reference>
<feature type="signal peptide" evidence="2">
    <location>
        <begin position="1"/>
        <end position="22"/>
    </location>
</feature>
<evidence type="ECO:0000256" key="2">
    <source>
        <dbReference type="SAM" id="SignalP"/>
    </source>
</evidence>
<gene>
    <name evidence="3" type="ORF">FSW04_22935</name>
</gene>
<evidence type="ECO:0000313" key="3">
    <source>
        <dbReference type="EMBL" id="QEC50147.1"/>
    </source>
</evidence>
<keyword evidence="4" id="KW-1185">Reference proteome</keyword>
<feature type="compositionally biased region" description="Low complexity" evidence="1">
    <location>
        <begin position="320"/>
        <end position="338"/>
    </location>
</feature>